<feature type="domain" description="Fe-S metabolism associated" evidence="2">
    <location>
        <begin position="12"/>
        <end position="133"/>
    </location>
</feature>
<dbReference type="PANTHER" id="PTHR43597:SF5">
    <property type="entry name" value="SUFE-LIKE PROTEIN 2, CHLOROPLASTIC"/>
    <property type="match status" value="1"/>
</dbReference>
<proteinExistence type="inferred from homology"/>
<name>A0A4V2W9R4_MARGR</name>
<comment type="caution">
    <text evidence="3">The sequence shown here is derived from an EMBL/GenBank/DDBJ whole genome shotgun (WGS) entry which is preliminary data.</text>
</comment>
<reference evidence="3 4" key="1">
    <citation type="submission" date="2019-03" db="EMBL/GenBank/DDBJ databases">
        <title>Genomic Encyclopedia of Type Strains, Phase IV (KMG-IV): sequencing the most valuable type-strain genomes for metagenomic binning, comparative biology and taxonomic classification.</title>
        <authorList>
            <person name="Goeker M."/>
        </authorList>
    </citation>
    <scope>NUCLEOTIDE SEQUENCE [LARGE SCALE GENOMIC DNA]</scope>
    <source>
        <strain evidence="3 4">DSM 203</strain>
    </source>
</reference>
<organism evidence="3 4">
    <name type="scientific">Marichromatium gracile</name>
    <name type="common">Chromatium gracile</name>
    <dbReference type="NCBI Taxonomy" id="1048"/>
    <lineage>
        <taxon>Bacteria</taxon>
        <taxon>Pseudomonadati</taxon>
        <taxon>Pseudomonadota</taxon>
        <taxon>Gammaproteobacteria</taxon>
        <taxon>Chromatiales</taxon>
        <taxon>Chromatiaceae</taxon>
        <taxon>Marichromatium</taxon>
    </lineage>
</organism>
<dbReference type="EMBL" id="SMDC01000004">
    <property type="protein sequence ID" value="TCW36390.1"/>
    <property type="molecule type" value="Genomic_DNA"/>
</dbReference>
<dbReference type="Gene3D" id="3.90.1010.10">
    <property type="match status" value="1"/>
</dbReference>
<sequence>MHQDAAIQAIIDDFDLLDDWDQRYQYLVELGERLPAMDPADKTEDNRVVECMSLVHVVARPAEGGRLVYAGDCDTAIIKGVVALLVGLFSNRSAEEIAALDVDDLFTGLALDEHLSPNRHVGVFAIVNKMQRQAAALAA</sequence>
<evidence type="ECO:0000256" key="1">
    <source>
        <dbReference type="ARBA" id="ARBA00010282"/>
    </source>
</evidence>
<dbReference type="InterPro" id="IPR003808">
    <property type="entry name" value="Fe-S_metab-assoc_dom"/>
</dbReference>
<dbReference type="AlphaFoldDB" id="A0A4V2W9R4"/>
<gene>
    <name evidence="3" type="ORF">EDC29_104178</name>
</gene>
<dbReference type="Proteomes" id="UP000295247">
    <property type="component" value="Unassembled WGS sequence"/>
</dbReference>
<comment type="similarity">
    <text evidence="1">Belongs to the SufE family.</text>
</comment>
<dbReference type="RefSeq" id="WP_123141007.1">
    <property type="nucleotide sequence ID" value="NZ_NRRH01000032.1"/>
</dbReference>
<evidence type="ECO:0000313" key="4">
    <source>
        <dbReference type="Proteomes" id="UP000295247"/>
    </source>
</evidence>
<evidence type="ECO:0000259" key="2">
    <source>
        <dbReference type="Pfam" id="PF02657"/>
    </source>
</evidence>
<dbReference type="SUPFAM" id="SSF82649">
    <property type="entry name" value="SufE/NifU"/>
    <property type="match status" value="1"/>
</dbReference>
<accession>A0A4V2W9R4</accession>
<dbReference type="PANTHER" id="PTHR43597">
    <property type="entry name" value="SULFUR ACCEPTOR PROTEIN CSDE"/>
    <property type="match status" value="1"/>
</dbReference>
<protein>
    <submittedName>
        <fullName evidence="3">Cysteine desulfuration protein SufE</fullName>
    </submittedName>
</protein>
<evidence type="ECO:0000313" key="3">
    <source>
        <dbReference type="EMBL" id="TCW36390.1"/>
    </source>
</evidence>
<dbReference type="Pfam" id="PF02657">
    <property type="entry name" value="SufE"/>
    <property type="match status" value="1"/>
</dbReference>